<dbReference type="Ensembl" id="ENSAPOT00000000474.1">
    <property type="protein sequence ID" value="ENSAPOP00000010092.1"/>
    <property type="gene ID" value="ENSAPOG00000012464.1"/>
</dbReference>
<dbReference type="SUPFAM" id="SSF47986">
    <property type="entry name" value="DEATH domain"/>
    <property type="match status" value="1"/>
</dbReference>
<reference evidence="2" key="1">
    <citation type="submission" date="2025-08" db="UniProtKB">
        <authorList>
            <consortium name="Ensembl"/>
        </authorList>
    </citation>
    <scope>IDENTIFICATION</scope>
</reference>
<protein>
    <recommendedName>
        <fullName evidence="1">CARD domain-containing protein</fullName>
    </recommendedName>
</protein>
<reference evidence="2" key="2">
    <citation type="submission" date="2025-09" db="UniProtKB">
        <authorList>
            <consortium name="Ensembl"/>
        </authorList>
    </citation>
    <scope>IDENTIFICATION</scope>
</reference>
<dbReference type="CDD" id="cd01671">
    <property type="entry name" value="CARD"/>
    <property type="match status" value="1"/>
</dbReference>
<evidence type="ECO:0000259" key="1">
    <source>
        <dbReference type="PROSITE" id="PS50209"/>
    </source>
</evidence>
<proteinExistence type="predicted"/>
<dbReference type="AlphaFoldDB" id="A0A3Q1F229"/>
<dbReference type="PROSITE" id="PS50209">
    <property type="entry name" value="CARD"/>
    <property type="match status" value="1"/>
</dbReference>
<sequence>AAANQSRTIQLIQGLSDVTVDQLLDRLYDQGVISEEEKDVIRAQTRANKARQLIDRVHRKGPDAVSCLKTALHEVDPFLFNSLNLT</sequence>
<dbReference type="PANTHER" id="PTHR15034:SF5">
    <property type="entry name" value="DEATH DOMAIN-CONTAINING PROTEIN CRADD"/>
    <property type="match status" value="1"/>
</dbReference>
<dbReference type="Gene3D" id="1.10.533.10">
    <property type="entry name" value="Death Domain, Fas"/>
    <property type="match status" value="1"/>
</dbReference>
<feature type="domain" description="CARD" evidence="1">
    <location>
        <begin position="1"/>
        <end position="86"/>
    </location>
</feature>
<dbReference type="PANTHER" id="PTHR15034">
    <property type="entry name" value="DEATH DOMAIN-CONTAINING PROTEIN CRADD"/>
    <property type="match status" value="1"/>
</dbReference>
<dbReference type="InterPro" id="IPR001315">
    <property type="entry name" value="CARD"/>
</dbReference>
<dbReference type="SMART" id="SM00114">
    <property type="entry name" value="CARD"/>
    <property type="match status" value="1"/>
</dbReference>
<dbReference type="InterPro" id="IPR011029">
    <property type="entry name" value="DEATH-like_dom_sf"/>
</dbReference>
<dbReference type="GO" id="GO:0002020">
    <property type="term" value="F:protease binding"/>
    <property type="evidence" value="ECO:0007669"/>
    <property type="project" value="InterPro"/>
</dbReference>
<dbReference type="GO" id="GO:0070513">
    <property type="term" value="F:death domain binding"/>
    <property type="evidence" value="ECO:0007669"/>
    <property type="project" value="InterPro"/>
</dbReference>
<dbReference type="Pfam" id="PF00619">
    <property type="entry name" value="CARD"/>
    <property type="match status" value="1"/>
</dbReference>
<evidence type="ECO:0000313" key="2">
    <source>
        <dbReference type="Ensembl" id="ENSAPOP00000010092.1"/>
    </source>
</evidence>
<dbReference type="Proteomes" id="UP000257200">
    <property type="component" value="Unplaced"/>
</dbReference>
<dbReference type="GO" id="GO:0042981">
    <property type="term" value="P:regulation of apoptotic process"/>
    <property type="evidence" value="ECO:0007669"/>
    <property type="project" value="InterPro"/>
</dbReference>
<evidence type="ECO:0000313" key="3">
    <source>
        <dbReference type="Proteomes" id="UP000257200"/>
    </source>
</evidence>
<accession>A0A3Q1F229</accession>
<name>A0A3Q1F229_9TELE</name>
<keyword evidence="3" id="KW-1185">Reference proteome</keyword>
<dbReference type="STRING" id="80966.ENSAPOP00000010092"/>
<dbReference type="InParanoid" id="A0A3Q1F229"/>
<dbReference type="GeneTree" id="ENSGT00940000177769"/>
<organism evidence="2 3">
    <name type="scientific">Acanthochromis polyacanthus</name>
    <name type="common">spiny chromis</name>
    <dbReference type="NCBI Taxonomy" id="80966"/>
    <lineage>
        <taxon>Eukaryota</taxon>
        <taxon>Metazoa</taxon>
        <taxon>Chordata</taxon>
        <taxon>Craniata</taxon>
        <taxon>Vertebrata</taxon>
        <taxon>Euteleostomi</taxon>
        <taxon>Actinopterygii</taxon>
        <taxon>Neopterygii</taxon>
        <taxon>Teleostei</taxon>
        <taxon>Neoteleostei</taxon>
        <taxon>Acanthomorphata</taxon>
        <taxon>Ovalentaria</taxon>
        <taxon>Pomacentridae</taxon>
        <taxon>Acanthochromis</taxon>
    </lineage>
</organism>
<dbReference type="InterPro" id="IPR037939">
    <property type="entry name" value="CRADD"/>
</dbReference>